<dbReference type="OrthoDB" id="9794138at2"/>
<evidence type="ECO:0000256" key="1">
    <source>
        <dbReference type="ARBA" id="ARBA00006484"/>
    </source>
</evidence>
<evidence type="ECO:0000256" key="3">
    <source>
        <dbReference type="RuleBase" id="RU000363"/>
    </source>
</evidence>
<dbReference type="PRINTS" id="PR00080">
    <property type="entry name" value="SDRFAMILY"/>
</dbReference>
<dbReference type="InterPro" id="IPR020904">
    <property type="entry name" value="Sc_DH/Rdtase_CS"/>
</dbReference>
<protein>
    <submittedName>
        <fullName evidence="5">3-hydroxy-2-methylbutyryl-CoA dehydrogenase</fullName>
    </submittedName>
</protein>
<accession>A0A0K1QTY0</accession>
<dbReference type="PANTHER" id="PTHR43658:SF8">
    <property type="entry name" value="17-BETA-HYDROXYSTEROID DEHYDROGENASE 14-RELATED"/>
    <property type="match status" value="1"/>
</dbReference>
<dbReference type="Proteomes" id="UP000017175">
    <property type="component" value="Chromosome"/>
</dbReference>
<evidence type="ECO:0000313" key="5">
    <source>
        <dbReference type="EMBL" id="AKV08925.1"/>
    </source>
</evidence>
<dbReference type="InterPro" id="IPR036291">
    <property type="entry name" value="NAD(P)-bd_dom_sf"/>
</dbReference>
<dbReference type="PANTHER" id="PTHR43658">
    <property type="entry name" value="SHORT-CHAIN DEHYDROGENASE/REDUCTASE"/>
    <property type="match status" value="1"/>
</dbReference>
<organism evidence="5 6">
    <name type="scientific">Pseudomonas fluorescens NCIMB 11764</name>
    <dbReference type="NCBI Taxonomy" id="1221522"/>
    <lineage>
        <taxon>Bacteria</taxon>
        <taxon>Pseudomonadati</taxon>
        <taxon>Pseudomonadota</taxon>
        <taxon>Gammaproteobacteria</taxon>
        <taxon>Pseudomonadales</taxon>
        <taxon>Pseudomonadaceae</taxon>
        <taxon>Pseudomonas</taxon>
    </lineage>
</organism>
<comment type="similarity">
    <text evidence="1 3">Belongs to the short-chain dehydrogenases/reductases (SDR) family.</text>
</comment>
<dbReference type="EMBL" id="CP010945">
    <property type="protein sequence ID" value="AKV08925.1"/>
    <property type="molecule type" value="Genomic_DNA"/>
</dbReference>
<evidence type="ECO:0000259" key="4">
    <source>
        <dbReference type="SMART" id="SM00822"/>
    </source>
</evidence>
<feature type="domain" description="Ketoreductase" evidence="4">
    <location>
        <begin position="6"/>
        <end position="190"/>
    </location>
</feature>
<dbReference type="Gene3D" id="3.40.50.720">
    <property type="entry name" value="NAD(P)-binding Rossmann-like Domain"/>
    <property type="match status" value="1"/>
</dbReference>
<dbReference type="Pfam" id="PF00106">
    <property type="entry name" value="adh_short"/>
    <property type="match status" value="1"/>
</dbReference>
<sequence>MDIDNKVVVVAGGGSGLGQATAQDLAARGARVVIVDLNEQAVHEVASKVDGLAVICDVADDEASRIAMQTIVERVGRPHVLVNCAGIAPSARIIGKRGPASLSDFERVIRINLLGTFNWLRLAADAMKDNTPNDDGERGVIINTASIAAYEGQIGQSAYAASKGAIVSMTLPAARELARFGIRVTAIAPGLFGTAMLEAIDADIKERLIADIPFPHRFGKPSEFSAMVGAIIENPMLNGSVIRLDAALRMQAQ</sequence>
<dbReference type="AlphaFoldDB" id="A0A0K1QTY0"/>
<dbReference type="InterPro" id="IPR002347">
    <property type="entry name" value="SDR_fam"/>
</dbReference>
<gene>
    <name evidence="5" type="ORF">B723_22070</name>
</gene>
<dbReference type="PROSITE" id="PS00061">
    <property type="entry name" value="ADH_SHORT"/>
    <property type="match status" value="1"/>
</dbReference>
<evidence type="ECO:0000313" key="6">
    <source>
        <dbReference type="Proteomes" id="UP000017175"/>
    </source>
</evidence>
<keyword evidence="2" id="KW-0560">Oxidoreductase</keyword>
<name>A0A0K1QTY0_PSEFL</name>
<dbReference type="RefSeq" id="WP_017338967.1">
    <property type="nucleotide sequence ID" value="NZ_CP010945.1"/>
</dbReference>
<dbReference type="SUPFAM" id="SSF51735">
    <property type="entry name" value="NAD(P)-binding Rossmann-fold domains"/>
    <property type="match status" value="1"/>
</dbReference>
<dbReference type="InterPro" id="IPR057326">
    <property type="entry name" value="KR_dom"/>
</dbReference>
<proteinExistence type="inferred from homology"/>
<dbReference type="PRINTS" id="PR00081">
    <property type="entry name" value="GDHRDH"/>
</dbReference>
<evidence type="ECO:0000256" key="2">
    <source>
        <dbReference type="ARBA" id="ARBA00023002"/>
    </source>
</evidence>
<dbReference type="SMART" id="SM00822">
    <property type="entry name" value="PKS_KR"/>
    <property type="match status" value="1"/>
</dbReference>
<reference evidence="5 6" key="1">
    <citation type="journal article" date="2012" name="J. Bacteriol.">
        <title>Draft genome sequence of the cyanide-utilizing bacterium Pseudomonas fluorescens strain NCIMB 11764.</title>
        <authorList>
            <person name="Vilo C.A."/>
            <person name="Benedik M.J."/>
            <person name="Kunz D.A."/>
            <person name="Dong Q."/>
        </authorList>
    </citation>
    <scope>NUCLEOTIDE SEQUENCE [LARGE SCALE GENOMIC DNA]</scope>
    <source>
        <strain evidence="5 6">NCIMB 11764</strain>
    </source>
</reference>
<dbReference type="eggNOG" id="COG1028">
    <property type="taxonomic scope" value="Bacteria"/>
</dbReference>
<dbReference type="GO" id="GO:0016491">
    <property type="term" value="F:oxidoreductase activity"/>
    <property type="evidence" value="ECO:0007669"/>
    <property type="project" value="UniProtKB-KW"/>
</dbReference>